<sequence length="646" mass="72804">MSLKRHLQSYHFLHYLKLNPGHGERLIKTHHLSEKATDAQEVGSERAEVECNSDISTAPQSRRGESMVIKHDTSSDSDVIDPMKVEMSSSDPINAFSNFEEASFAPQDYLLDQPHCTWYEGAGSLNDASGGEIKLIKCLLCVAKSIYPEDAIQGPKVPLLATLHETTWKRHLQTYHFLHHLKLNSEDNERLKTHCTLEKAESQTALEEAVVKCFTNCNDNAVCIEMKKTAASSPVQEEYNCEPLEVDDWEEDDDDMAFMRKTGYSQDEHEPEKVGQIEDISQLQHLWCICHLLHLVVIDVFYAEQVDPLTKLVAKCRWAAQTLRRSNKVCISLELMIFTVKLWHIYTLCILRWHSHISEPSLPLRPKLDVRTRWSSLLAMLKSISCQTNEITRAALLAQDSKEIKALAELPQFTAEEIQTLEEVIQLLEPFASMTEQMTKQAYPTLCDVRMAYATLLHSVVQVKVTTCITESLQLRLKKGLEERLKPVVTKPVYLAASFLKPGDVAGSTLRAADVSTLIKFFSDLIEWLGLSNNCGSMSSLGSDHHSAEMVMNCFFSEEDIPSCANSIEAEIALHRTPSVRKSTLAGQPLQYWKEAVDLPLLQACARVILALPASSIPRSQLFCTRNQNPMSPSTISQIMFLKCNL</sequence>
<dbReference type="PANTHER" id="PTHR46481:SF10">
    <property type="entry name" value="ZINC FINGER BED DOMAIN-CONTAINING PROTEIN 39"/>
    <property type="match status" value="1"/>
</dbReference>
<dbReference type="Proteomes" id="UP001626550">
    <property type="component" value="Unassembled WGS sequence"/>
</dbReference>
<evidence type="ECO:0000256" key="5">
    <source>
        <dbReference type="ARBA" id="ARBA00023242"/>
    </source>
</evidence>
<keyword evidence="2" id="KW-0479">Metal-binding</keyword>
<evidence type="ECO:0000313" key="8">
    <source>
        <dbReference type="Proteomes" id="UP001626550"/>
    </source>
</evidence>
<dbReference type="AlphaFoldDB" id="A0ABD2QLH2"/>
<evidence type="ECO:0000256" key="1">
    <source>
        <dbReference type="ARBA" id="ARBA00004123"/>
    </source>
</evidence>
<evidence type="ECO:0000313" key="7">
    <source>
        <dbReference type="EMBL" id="KAL3320293.1"/>
    </source>
</evidence>
<dbReference type="InterPro" id="IPR052035">
    <property type="entry name" value="ZnF_BED_domain_contain"/>
</dbReference>
<evidence type="ECO:0000256" key="3">
    <source>
        <dbReference type="ARBA" id="ARBA00022771"/>
    </source>
</evidence>
<keyword evidence="5" id="KW-0539">Nucleus</keyword>
<organism evidence="7 8">
    <name type="scientific">Cichlidogyrus casuarinus</name>
    <dbReference type="NCBI Taxonomy" id="1844966"/>
    <lineage>
        <taxon>Eukaryota</taxon>
        <taxon>Metazoa</taxon>
        <taxon>Spiralia</taxon>
        <taxon>Lophotrochozoa</taxon>
        <taxon>Platyhelminthes</taxon>
        <taxon>Monogenea</taxon>
        <taxon>Monopisthocotylea</taxon>
        <taxon>Dactylogyridea</taxon>
        <taxon>Ancyrocephalidae</taxon>
        <taxon>Cichlidogyrus</taxon>
    </lineage>
</organism>
<keyword evidence="8" id="KW-1185">Reference proteome</keyword>
<keyword evidence="4" id="KW-0862">Zinc</keyword>
<evidence type="ECO:0000256" key="2">
    <source>
        <dbReference type="ARBA" id="ARBA00022723"/>
    </source>
</evidence>
<protein>
    <recommendedName>
        <fullName evidence="9">HAT C-terminal dimerisation domain-containing protein</fullName>
    </recommendedName>
</protein>
<accession>A0ABD2QLH2</accession>
<feature type="region of interest" description="Disordered" evidence="6">
    <location>
        <begin position="38"/>
        <end position="76"/>
    </location>
</feature>
<feature type="compositionally biased region" description="Basic and acidic residues" evidence="6">
    <location>
        <begin position="62"/>
        <end position="74"/>
    </location>
</feature>
<dbReference type="SUPFAM" id="SSF53098">
    <property type="entry name" value="Ribonuclease H-like"/>
    <property type="match status" value="1"/>
</dbReference>
<comment type="subcellular location">
    <subcellularLocation>
        <location evidence="1">Nucleus</location>
    </subcellularLocation>
</comment>
<evidence type="ECO:0008006" key="9">
    <source>
        <dbReference type="Google" id="ProtNLM"/>
    </source>
</evidence>
<dbReference type="GO" id="GO:0005634">
    <property type="term" value="C:nucleus"/>
    <property type="evidence" value="ECO:0007669"/>
    <property type="project" value="UniProtKB-SubCell"/>
</dbReference>
<dbReference type="EMBL" id="JBJKFK010000063">
    <property type="protein sequence ID" value="KAL3320293.1"/>
    <property type="molecule type" value="Genomic_DNA"/>
</dbReference>
<feature type="compositionally biased region" description="Basic and acidic residues" evidence="6">
    <location>
        <begin position="38"/>
        <end position="49"/>
    </location>
</feature>
<keyword evidence="3" id="KW-0863">Zinc-finger</keyword>
<gene>
    <name evidence="7" type="ORF">Ciccas_001029</name>
</gene>
<name>A0ABD2QLH2_9PLAT</name>
<dbReference type="PANTHER" id="PTHR46481">
    <property type="entry name" value="ZINC FINGER BED DOMAIN-CONTAINING PROTEIN 4"/>
    <property type="match status" value="1"/>
</dbReference>
<comment type="caution">
    <text evidence="7">The sequence shown here is derived from an EMBL/GenBank/DDBJ whole genome shotgun (WGS) entry which is preliminary data.</text>
</comment>
<dbReference type="InterPro" id="IPR012337">
    <property type="entry name" value="RNaseH-like_sf"/>
</dbReference>
<proteinExistence type="predicted"/>
<dbReference type="GO" id="GO:0008270">
    <property type="term" value="F:zinc ion binding"/>
    <property type="evidence" value="ECO:0007669"/>
    <property type="project" value="UniProtKB-KW"/>
</dbReference>
<reference evidence="7 8" key="1">
    <citation type="submission" date="2024-11" db="EMBL/GenBank/DDBJ databases">
        <title>Adaptive evolution of stress response genes in parasites aligns with host niche diversity.</title>
        <authorList>
            <person name="Hahn C."/>
            <person name="Resl P."/>
        </authorList>
    </citation>
    <scope>NUCLEOTIDE SEQUENCE [LARGE SCALE GENOMIC DNA]</scope>
    <source>
        <strain evidence="7">EGGRZ-B1_66</strain>
        <tissue evidence="7">Body</tissue>
    </source>
</reference>
<evidence type="ECO:0000256" key="6">
    <source>
        <dbReference type="SAM" id="MobiDB-lite"/>
    </source>
</evidence>
<evidence type="ECO:0000256" key="4">
    <source>
        <dbReference type="ARBA" id="ARBA00022833"/>
    </source>
</evidence>